<dbReference type="InterPro" id="IPR013083">
    <property type="entry name" value="Znf_RING/FYVE/PHD"/>
</dbReference>
<organism evidence="7 8">
    <name type="scientific">Peronospora belbahrii</name>
    <dbReference type="NCBI Taxonomy" id="622444"/>
    <lineage>
        <taxon>Eukaryota</taxon>
        <taxon>Sar</taxon>
        <taxon>Stramenopiles</taxon>
        <taxon>Oomycota</taxon>
        <taxon>Peronosporomycetes</taxon>
        <taxon>Peronosporales</taxon>
        <taxon>Peronosporaceae</taxon>
        <taxon>Peronospora</taxon>
    </lineage>
</organism>
<accession>A0ABN8D5M7</accession>
<evidence type="ECO:0000256" key="3">
    <source>
        <dbReference type="ARBA" id="ARBA00022833"/>
    </source>
</evidence>
<feature type="transmembrane region" description="Helical" evidence="5">
    <location>
        <begin position="211"/>
        <end position="230"/>
    </location>
</feature>
<dbReference type="PANTHER" id="PTHR39490:SF8">
    <property type="entry name" value="ZINC FINGER FYVE DOMAIN-CONTAINING PROTEIN 21"/>
    <property type="match status" value="1"/>
</dbReference>
<dbReference type="InterPro" id="IPR052113">
    <property type="entry name" value="FYVE-type_Zinc_Finger"/>
</dbReference>
<dbReference type="Gene3D" id="3.30.40.10">
    <property type="entry name" value="Zinc/RING finger domain, C3HC4 (zinc finger)"/>
    <property type="match status" value="1"/>
</dbReference>
<dbReference type="PANTHER" id="PTHR39490">
    <property type="entry name" value="ARRESTIN DOMAIN-CONTAINING PROTEIN D"/>
    <property type="match status" value="1"/>
</dbReference>
<evidence type="ECO:0000256" key="2">
    <source>
        <dbReference type="ARBA" id="ARBA00022771"/>
    </source>
</evidence>
<dbReference type="InterPro" id="IPR017455">
    <property type="entry name" value="Znf_FYVE-rel"/>
</dbReference>
<evidence type="ECO:0000256" key="1">
    <source>
        <dbReference type="ARBA" id="ARBA00022723"/>
    </source>
</evidence>
<protein>
    <recommendedName>
        <fullName evidence="6">FYVE-type domain-containing protein</fullName>
    </recommendedName>
</protein>
<dbReference type="InterPro" id="IPR000306">
    <property type="entry name" value="Znf_FYVE"/>
</dbReference>
<dbReference type="InterPro" id="IPR011011">
    <property type="entry name" value="Znf_FYVE_PHD"/>
</dbReference>
<proteinExistence type="predicted"/>
<keyword evidence="3" id="KW-0862">Zinc</keyword>
<evidence type="ECO:0000313" key="8">
    <source>
        <dbReference type="Proteomes" id="UP001158986"/>
    </source>
</evidence>
<dbReference type="EMBL" id="CAKLCB010000330">
    <property type="protein sequence ID" value="CAH0520143.1"/>
    <property type="molecule type" value="Genomic_DNA"/>
</dbReference>
<dbReference type="SMART" id="SM00064">
    <property type="entry name" value="FYVE"/>
    <property type="match status" value="1"/>
</dbReference>
<reference evidence="7 8" key="1">
    <citation type="submission" date="2021-11" db="EMBL/GenBank/DDBJ databases">
        <authorList>
            <person name="Islam A."/>
            <person name="Islam S."/>
            <person name="Flora M.S."/>
            <person name="Rahman M."/>
            <person name="Ziaur R.M."/>
            <person name="Epstein J.H."/>
            <person name="Hassan M."/>
            <person name="Klassen M."/>
            <person name="Woodard K."/>
            <person name="Webb A."/>
            <person name="Webby R.J."/>
            <person name="El Zowalaty M.E."/>
        </authorList>
    </citation>
    <scope>NUCLEOTIDE SEQUENCE [LARGE SCALE GENOMIC DNA]</scope>
    <source>
        <strain evidence="7">Pbs1</strain>
    </source>
</reference>
<dbReference type="Pfam" id="PF01363">
    <property type="entry name" value="FYVE"/>
    <property type="match status" value="1"/>
</dbReference>
<keyword evidence="5" id="KW-0812">Transmembrane</keyword>
<evidence type="ECO:0000259" key="6">
    <source>
        <dbReference type="PROSITE" id="PS50178"/>
    </source>
</evidence>
<name>A0ABN8D5M7_9STRA</name>
<keyword evidence="1" id="KW-0479">Metal-binding</keyword>
<evidence type="ECO:0000313" key="7">
    <source>
        <dbReference type="EMBL" id="CAH0520143.1"/>
    </source>
</evidence>
<gene>
    <name evidence="7" type="ORF">PBS001_LOCUS6644</name>
</gene>
<keyword evidence="5" id="KW-1133">Transmembrane helix</keyword>
<keyword evidence="2 4" id="KW-0863">Zinc-finger</keyword>
<dbReference type="PROSITE" id="PS50178">
    <property type="entry name" value="ZF_FYVE"/>
    <property type="match status" value="1"/>
</dbReference>
<sequence length="233" mass="26131">MQFHLTSSTVTKCVTACMEFAAEASLPSTRHVRITSGNLFRRMSTEAIGMEAAALCHRSHWVPTSLRSNCSNCRRSFHLWGKHHCRLCGEIVCGACSTKRIRYQSKNVRTCDDCIDTKVQNSSEITQSAPESLRSNTSLATFQGYDVSERRSLPLRRVNSHVFSRNRSFDTLSKTCIETATRNKKRPKTCCFKEMRGMNGYRGSLSRQTQVLSLVIAGLVVSIGWALKIIGQV</sequence>
<evidence type="ECO:0000256" key="4">
    <source>
        <dbReference type="PROSITE-ProRule" id="PRU00091"/>
    </source>
</evidence>
<keyword evidence="8" id="KW-1185">Reference proteome</keyword>
<feature type="domain" description="FYVE-type" evidence="6">
    <location>
        <begin position="64"/>
        <end position="119"/>
    </location>
</feature>
<dbReference type="SUPFAM" id="SSF57903">
    <property type="entry name" value="FYVE/PHD zinc finger"/>
    <property type="match status" value="1"/>
</dbReference>
<keyword evidence="5" id="KW-0472">Membrane</keyword>
<comment type="caution">
    <text evidence="7">The sequence shown here is derived from an EMBL/GenBank/DDBJ whole genome shotgun (WGS) entry which is preliminary data.</text>
</comment>
<evidence type="ECO:0000256" key="5">
    <source>
        <dbReference type="SAM" id="Phobius"/>
    </source>
</evidence>
<dbReference type="Proteomes" id="UP001158986">
    <property type="component" value="Unassembled WGS sequence"/>
</dbReference>